<feature type="domain" description="DUF4236" evidence="2">
    <location>
        <begin position="3"/>
        <end position="50"/>
    </location>
</feature>
<reference evidence="6" key="3">
    <citation type="journal article" date="2019" name="Int. J. Syst. Evol. Microbiol.">
        <title>The Global Catalogue of Microorganisms (GCM) 10K type strain sequencing project: providing services to taxonomists for standard genome sequencing and annotation.</title>
        <authorList>
            <consortium name="The Broad Institute Genomics Platform"/>
            <consortium name="The Broad Institute Genome Sequencing Center for Infectious Disease"/>
            <person name="Wu L."/>
            <person name="Ma J."/>
        </authorList>
    </citation>
    <scope>NUCLEOTIDE SEQUENCE [LARGE SCALE GENOMIC DNA]</scope>
    <source>
        <strain evidence="6">CGMCC 1.10832</strain>
    </source>
</reference>
<keyword evidence="1" id="KW-0472">Membrane</keyword>
<evidence type="ECO:0000313" key="5">
    <source>
        <dbReference type="Proteomes" id="UP000240608"/>
    </source>
</evidence>
<evidence type="ECO:0000256" key="1">
    <source>
        <dbReference type="SAM" id="Phobius"/>
    </source>
</evidence>
<dbReference type="Pfam" id="PF14020">
    <property type="entry name" value="DUF4236"/>
    <property type="match status" value="1"/>
</dbReference>
<gene>
    <name evidence="4" type="ORF">C9994_08370</name>
    <name evidence="3" type="ORF">GCM10011506_36010</name>
</gene>
<keyword evidence="6" id="KW-1185">Reference proteome</keyword>
<dbReference type="EMBL" id="BMEC01000012">
    <property type="protein sequence ID" value="GGC47242.1"/>
    <property type="molecule type" value="Genomic_DNA"/>
</dbReference>
<evidence type="ECO:0000313" key="3">
    <source>
        <dbReference type="EMBL" id="GGC47242.1"/>
    </source>
</evidence>
<keyword evidence="1" id="KW-1133">Transmembrane helix</keyword>
<reference evidence="4 5" key="2">
    <citation type="submission" date="2018-03" db="EMBL/GenBank/DDBJ databases">
        <title>Cross-interface Injection: A General Nanoliter Liquid Handling Method Applied to Single Cells Genome Amplification Automated Nanoliter Liquid Handling Applied to Single Cell Multiple Displacement Amplification.</title>
        <authorList>
            <person name="Yun J."/>
            <person name="Xu P."/>
            <person name="Xu J."/>
            <person name="Dai X."/>
            <person name="Wang Y."/>
            <person name="Zheng X."/>
            <person name="Cao C."/>
            <person name="Yi Q."/>
            <person name="Zhu Y."/>
            <person name="Wang L."/>
            <person name="Dong Z."/>
            <person name="Huang Y."/>
            <person name="Huang L."/>
            <person name="Du W."/>
        </authorList>
    </citation>
    <scope>NUCLEOTIDE SEQUENCE [LARGE SCALE GENOMIC DNA]</scope>
    <source>
        <strain evidence="4 5">Z-D1-2</strain>
    </source>
</reference>
<dbReference type="AlphaFoldDB" id="A0A2T4DQZ6"/>
<reference evidence="3" key="1">
    <citation type="journal article" date="2014" name="Int. J. Syst. Evol. Microbiol.">
        <title>Complete genome of a new Firmicutes species belonging to the dominant human colonic microbiota ('Ruminococcus bicirculans') reveals two chromosomes and a selective capacity to utilize plant glucans.</title>
        <authorList>
            <consortium name="NISC Comparative Sequencing Program"/>
            <person name="Wegmann U."/>
            <person name="Louis P."/>
            <person name="Goesmann A."/>
            <person name="Henrissat B."/>
            <person name="Duncan S.H."/>
            <person name="Flint H.J."/>
        </authorList>
    </citation>
    <scope>NUCLEOTIDE SEQUENCE</scope>
    <source>
        <strain evidence="3">CGMCC 1.10832</strain>
    </source>
</reference>
<feature type="transmembrane region" description="Helical" evidence="1">
    <location>
        <begin position="59"/>
        <end position="79"/>
    </location>
</feature>
<proteinExistence type="predicted"/>
<dbReference type="EMBL" id="PYVU01000061">
    <property type="protein sequence ID" value="PTB96225.1"/>
    <property type="molecule type" value="Genomic_DNA"/>
</dbReference>
<evidence type="ECO:0000313" key="4">
    <source>
        <dbReference type="EMBL" id="PTB96225.1"/>
    </source>
</evidence>
<name>A0A2T4DQZ6_9BACT</name>
<comment type="caution">
    <text evidence="4">The sequence shown here is derived from an EMBL/GenBank/DDBJ whole genome shotgun (WGS) entry which is preliminary data.</text>
</comment>
<dbReference type="Proteomes" id="UP000636010">
    <property type="component" value="Unassembled WGS sequence"/>
</dbReference>
<reference evidence="3" key="4">
    <citation type="submission" date="2024-05" db="EMBL/GenBank/DDBJ databases">
        <authorList>
            <person name="Sun Q."/>
            <person name="Zhou Y."/>
        </authorList>
    </citation>
    <scope>NUCLEOTIDE SEQUENCE</scope>
    <source>
        <strain evidence="3">CGMCC 1.10832</strain>
    </source>
</reference>
<dbReference type="InterPro" id="IPR025330">
    <property type="entry name" value="DUF4236"/>
</dbReference>
<keyword evidence="1" id="KW-0812">Transmembrane</keyword>
<evidence type="ECO:0000259" key="2">
    <source>
        <dbReference type="Pfam" id="PF14020"/>
    </source>
</evidence>
<organism evidence="4 5">
    <name type="scientific">Marivirga lumbricoides</name>
    <dbReference type="NCBI Taxonomy" id="1046115"/>
    <lineage>
        <taxon>Bacteria</taxon>
        <taxon>Pseudomonadati</taxon>
        <taxon>Bacteroidota</taxon>
        <taxon>Cytophagia</taxon>
        <taxon>Cytophagales</taxon>
        <taxon>Marivirgaceae</taxon>
        <taxon>Marivirga</taxon>
    </lineage>
</organism>
<dbReference type="RefSeq" id="WP_188466178.1">
    <property type="nucleotide sequence ID" value="NZ_BAABHU010000012.1"/>
</dbReference>
<protein>
    <recommendedName>
        <fullName evidence="2">DUF4236 domain-containing protein</fullName>
    </recommendedName>
</protein>
<sequence length="101" mass="11082">MSLRYQKRINLGKGAGLNISKKGTSFSKRTKYGSIGSRGFSLKTGIPGLSIRKNWGKGGVGLAVLFAIGAVSITILIVYNTLRLIIYLFRLAYYKIKTIHS</sequence>
<dbReference type="Proteomes" id="UP000240608">
    <property type="component" value="Unassembled WGS sequence"/>
</dbReference>
<evidence type="ECO:0000313" key="6">
    <source>
        <dbReference type="Proteomes" id="UP000636010"/>
    </source>
</evidence>
<accession>A0A2T4DQZ6</accession>